<dbReference type="Proteomes" id="UP000001879">
    <property type="component" value="Chromosome"/>
</dbReference>
<evidence type="ECO:0000256" key="1">
    <source>
        <dbReference type="SAM" id="MobiDB-lite"/>
    </source>
</evidence>
<name>D3SRV4_NATMM</name>
<feature type="compositionally biased region" description="Basic and acidic residues" evidence="1">
    <location>
        <begin position="30"/>
        <end position="45"/>
    </location>
</feature>
<reference evidence="3 5" key="3">
    <citation type="journal article" date="2014" name="PLoS Genet.">
        <title>Phylogenetically driven sequencing of extremely halophilic archaea reveals strategies for static and dynamic osmo-response.</title>
        <authorList>
            <person name="Becker E.A."/>
            <person name="Seitzer P.M."/>
            <person name="Tritt A."/>
            <person name="Larsen D."/>
            <person name="Krusor M."/>
            <person name="Yao A.I."/>
            <person name="Wu D."/>
            <person name="Madern D."/>
            <person name="Eisen J.A."/>
            <person name="Darling A.E."/>
            <person name="Facciotti M.T."/>
        </authorList>
    </citation>
    <scope>NUCLEOTIDE SEQUENCE [LARGE SCALE GENOMIC DNA]</scope>
    <source>
        <strain evidence="5">ATCC 43099 / DSM 3394 / CCM 3739 / CIP 104546 / IAM 13178 / JCM 8861 / NBRC 102185 / NCIMB 2190 / MS3</strain>
        <strain evidence="3">MS-3</strain>
    </source>
</reference>
<dbReference type="eggNOG" id="arCOG10729">
    <property type="taxonomic scope" value="Archaea"/>
</dbReference>
<dbReference type="PaxDb" id="547559-Nmag_3176"/>
<evidence type="ECO:0000313" key="4">
    <source>
        <dbReference type="Proteomes" id="UP000001879"/>
    </source>
</evidence>
<dbReference type="EMBL" id="CP001932">
    <property type="protein sequence ID" value="ADD06728.1"/>
    <property type="molecule type" value="Genomic_DNA"/>
</dbReference>
<reference evidence="2" key="4">
    <citation type="submission" date="2016-09" db="EMBL/GenBank/DDBJ databases">
        <authorList>
            <person name="Pfeiffer F."/>
        </authorList>
    </citation>
    <scope>NUCLEOTIDE SEQUENCE</scope>
    <source>
        <strain evidence="2">ATCC 43099</strain>
    </source>
</reference>
<evidence type="ECO:0000313" key="5">
    <source>
        <dbReference type="Proteomes" id="UP000011543"/>
    </source>
</evidence>
<gene>
    <name evidence="2" type="ordered locus">Nmag_3176</name>
    <name evidence="3" type="ORF">C500_04518</name>
</gene>
<organism evidence="2 4">
    <name type="scientific">Natrialba magadii (strain ATCC 43099 / DSM 3394 / CCM 3739 / CIP 104546 / IAM 13178 / JCM 8861 / NBRC 102185 / NCIMB 2190 / MS3)</name>
    <name type="common">Natronobacterium magadii</name>
    <dbReference type="NCBI Taxonomy" id="547559"/>
    <lineage>
        <taxon>Archaea</taxon>
        <taxon>Methanobacteriati</taxon>
        <taxon>Methanobacteriota</taxon>
        <taxon>Stenosarchaea group</taxon>
        <taxon>Halobacteria</taxon>
        <taxon>Halobacteriales</taxon>
        <taxon>Natrialbaceae</taxon>
        <taxon>Natrialba</taxon>
    </lineage>
</organism>
<dbReference type="AlphaFoldDB" id="D3SRV4"/>
<dbReference type="GeneID" id="8826037"/>
<accession>D3SRV4</accession>
<feature type="region of interest" description="Disordered" evidence="1">
    <location>
        <begin position="1"/>
        <end position="45"/>
    </location>
</feature>
<keyword evidence="4" id="KW-1185">Reference proteome</keyword>
<protein>
    <submittedName>
        <fullName evidence="2">Uncharacterized protein</fullName>
    </submittedName>
</protein>
<dbReference type="Proteomes" id="UP000011543">
    <property type="component" value="Unassembled WGS sequence"/>
</dbReference>
<evidence type="ECO:0000313" key="2">
    <source>
        <dbReference type="EMBL" id="ADD06728.1"/>
    </source>
</evidence>
<dbReference type="EMBL" id="AOHS01000022">
    <property type="protein sequence ID" value="ELY32128.1"/>
    <property type="molecule type" value="Genomic_DNA"/>
</dbReference>
<dbReference type="PATRIC" id="fig|547559.17.peg.862"/>
<proteinExistence type="predicted"/>
<sequence>MTDDQPANETPPDETPANESTAADDSPEANLREALRHLDAARDTGELRKTHTVALEEVARTITTVLREYETDGNPEQDG</sequence>
<dbReference type="HOGENOM" id="CLU_2597835_0_0_2"/>
<reference evidence="2 4" key="2">
    <citation type="journal article" date="2012" name="BMC Genomics">
        <title>A comparative genomics perspective on the genetic content of the alkaliphilic haloarchaeon Natrialba magadii ATCC 43099T.</title>
        <authorList>
            <person name="Siddaramappa S."/>
            <person name="Challacombe J.F."/>
            <person name="Decastro R.E."/>
            <person name="Pfeiffer F."/>
            <person name="Sastre D.E."/>
            <person name="Gimenez M.I."/>
            <person name="Paggi R.A."/>
            <person name="Detter J.C."/>
            <person name="Davenport K.W."/>
            <person name="Goodwin L.A."/>
            <person name="Kyrpides N."/>
            <person name="Tapia R."/>
            <person name="Pitluck S."/>
            <person name="Lucas S."/>
            <person name="Woyke T."/>
            <person name="Maupin-Furlow J.A."/>
        </authorList>
    </citation>
    <scope>NUCLEOTIDE SEQUENCE [LARGE SCALE GENOMIC DNA]</scope>
    <source>
        <strain evidence="2">ATCC 43099</strain>
        <strain evidence="4">ATCC 43099 / DSM 3394 / CCM 3739 / CIP 104546 / IAM 13178 / JCM 8861 / NBRC 102185 / NCIMB 2190 / MS3</strain>
    </source>
</reference>
<reference evidence="4" key="1">
    <citation type="submission" date="2010-02" db="EMBL/GenBank/DDBJ databases">
        <title>Complete sequence of chromosome of Natrialba magadii ATCC 43099.</title>
        <authorList>
            <consortium name="US DOE Joint Genome Institute"/>
            <person name="Lucas S."/>
            <person name="Copeland A."/>
            <person name="Lapidus A."/>
            <person name="Cheng J.-F."/>
            <person name="Bruce D."/>
            <person name="Goodwin L."/>
            <person name="Pitluck S."/>
            <person name="Davenport K."/>
            <person name="Saunders E."/>
            <person name="Detter J.C."/>
            <person name="Han C."/>
            <person name="Tapia R."/>
            <person name="Land M."/>
            <person name="Hauser L."/>
            <person name="Kyrpides N."/>
            <person name="Mikhailova N."/>
            <person name="De Castro R.E."/>
            <person name="Maupin-Furlow J.A."/>
            <person name="Woyke T."/>
        </authorList>
    </citation>
    <scope>NUCLEOTIDE SEQUENCE [LARGE SCALE GENOMIC DNA]</scope>
    <source>
        <strain evidence="4">ATCC 43099 / DSM 3394 / CCM 3739 / CIP 104546 / IAM 13178 / JCM 8861 / NBRC 102185 / NCIMB 2190 / MS3</strain>
    </source>
</reference>
<dbReference type="RefSeq" id="WP_004214518.1">
    <property type="nucleotide sequence ID" value="NC_013922.1"/>
</dbReference>
<evidence type="ECO:0000313" key="3">
    <source>
        <dbReference type="EMBL" id="ELY32128.1"/>
    </source>
</evidence>
<dbReference type="KEGG" id="nmg:Nmag_3176"/>
<dbReference type="OrthoDB" id="166895at2157"/>